<evidence type="ECO:0008006" key="3">
    <source>
        <dbReference type="Google" id="ProtNLM"/>
    </source>
</evidence>
<evidence type="ECO:0000313" key="2">
    <source>
        <dbReference type="Proteomes" id="UP000184159"/>
    </source>
</evidence>
<evidence type="ECO:0000313" key="1">
    <source>
        <dbReference type="EMBL" id="SHE59127.1"/>
    </source>
</evidence>
<keyword evidence="2" id="KW-1185">Reference proteome</keyword>
<dbReference type="Proteomes" id="UP000184159">
    <property type="component" value="Unassembled WGS sequence"/>
</dbReference>
<reference evidence="2" key="1">
    <citation type="submission" date="2016-11" db="EMBL/GenBank/DDBJ databases">
        <authorList>
            <person name="Varghese N."/>
            <person name="Submissions S."/>
        </authorList>
    </citation>
    <scope>NUCLEOTIDE SEQUENCE [LARGE SCALE GENOMIC DNA]</scope>
    <source>
        <strain evidence="2">DSM 21264</strain>
    </source>
</reference>
<organism evidence="1 2">
    <name type="scientific">Vibrio gazogenes DSM 21264 = NBRC 103151</name>
    <dbReference type="NCBI Taxonomy" id="1123492"/>
    <lineage>
        <taxon>Bacteria</taxon>
        <taxon>Pseudomonadati</taxon>
        <taxon>Pseudomonadota</taxon>
        <taxon>Gammaproteobacteria</taxon>
        <taxon>Vibrionales</taxon>
        <taxon>Vibrionaceae</taxon>
        <taxon>Vibrio</taxon>
    </lineage>
</organism>
<gene>
    <name evidence="1" type="ORF">SAMN02745781_00538</name>
</gene>
<dbReference type="EMBL" id="FQUH01000002">
    <property type="protein sequence ID" value="SHE59127.1"/>
    <property type="molecule type" value="Genomic_DNA"/>
</dbReference>
<name>A0A1M4UR53_VIBGA</name>
<sequence length="108" mass="12793">MFPKSYVFRKGGRPVVYETTSKAKEILPEDEWWRIVRFDLNRDDQIIDWTHEREWRLPGNFKFDLSEATVLLPNKYGYDRFLKLCEEVDGVDIVSEIKGIVSLGAVFY</sequence>
<protein>
    <recommendedName>
        <fullName evidence="3">DUF2971 domain-containing protein</fullName>
    </recommendedName>
</protein>
<proteinExistence type="predicted"/>
<accession>A0A1M4UR53</accession>
<dbReference type="AlphaFoldDB" id="A0A1M4UR53"/>